<dbReference type="PRINTS" id="PR00205">
    <property type="entry name" value="CADHERIN"/>
</dbReference>
<feature type="region of interest" description="Disordered" evidence="12">
    <location>
        <begin position="1044"/>
        <end position="1144"/>
    </location>
</feature>
<dbReference type="AlphaFoldDB" id="A0A3S3PL17"/>
<feature type="domain" description="Cadherin" evidence="14">
    <location>
        <begin position="61"/>
        <end position="151"/>
    </location>
</feature>
<evidence type="ECO:0000256" key="10">
    <source>
        <dbReference type="ARBA" id="ARBA00059331"/>
    </source>
</evidence>
<dbReference type="InterPro" id="IPR039808">
    <property type="entry name" value="Cadherin"/>
</dbReference>
<dbReference type="GO" id="GO:0045296">
    <property type="term" value="F:cadherin binding"/>
    <property type="evidence" value="ECO:0007669"/>
    <property type="project" value="TreeGrafter"/>
</dbReference>
<evidence type="ECO:0000256" key="3">
    <source>
        <dbReference type="ARBA" id="ARBA00022692"/>
    </source>
</evidence>
<dbReference type="SUPFAM" id="SSF49313">
    <property type="entry name" value="Cadherin-like"/>
    <property type="match status" value="7"/>
</dbReference>
<dbReference type="FunFam" id="2.60.40.60:FF:000306">
    <property type="entry name" value="Cadherin 23"/>
    <property type="match status" value="1"/>
</dbReference>
<organism evidence="15 16">
    <name type="scientific">Dinothrombium tinctorium</name>
    <dbReference type="NCBI Taxonomy" id="1965070"/>
    <lineage>
        <taxon>Eukaryota</taxon>
        <taxon>Metazoa</taxon>
        <taxon>Ecdysozoa</taxon>
        <taxon>Arthropoda</taxon>
        <taxon>Chelicerata</taxon>
        <taxon>Arachnida</taxon>
        <taxon>Acari</taxon>
        <taxon>Acariformes</taxon>
        <taxon>Trombidiformes</taxon>
        <taxon>Prostigmata</taxon>
        <taxon>Anystina</taxon>
        <taxon>Parasitengona</taxon>
        <taxon>Trombidioidea</taxon>
        <taxon>Trombidiidae</taxon>
        <taxon>Dinothrombium</taxon>
    </lineage>
</organism>
<feature type="domain" description="Cadherin" evidence="14">
    <location>
        <begin position="496"/>
        <end position="605"/>
    </location>
</feature>
<evidence type="ECO:0000256" key="4">
    <source>
        <dbReference type="ARBA" id="ARBA00022729"/>
    </source>
</evidence>
<dbReference type="Pfam" id="PF00028">
    <property type="entry name" value="Cadherin"/>
    <property type="match status" value="5"/>
</dbReference>
<keyword evidence="9 13" id="KW-0472">Membrane</keyword>
<keyword evidence="7" id="KW-0130">Cell adhesion</keyword>
<sequence>MKPSLFAEIKRLYRLTTTLIWFIIFDYVTASNNFPPRFVTNPATGGSEIIVRVREGPSSLGKEIHRLVGEDPDGDLLTFGVLGALGSDILHIENVKPNQAIVYLRKELDRETRDSYSLVLTLTDGKLGKGNFITKSMLIIVEDINDNEPVFRPFRTSVTLSEESQPGIVETVEAFDQDEGRFGQVLYSLQEIDNENGPNTFSIETVEGRGVISLVGDLDYERKSFYQLKILAIDRAIEGERHTASATLLVRVDDAEDQPPVFIFVPSVTRIPENLQIGSQVLRVIAIDGDRGVNNAITYSITKGARGLFAINSSMGTVTVQDNLDRESNLIENAGNGAYILEIQATEVTASQFPPPSVATEVTIILTDVNDEKPTFKSLLYVAEVNENAQIDMPLKFIGAGNVPQVYDYDQGINGTFTLSLEGYYASFFEIIPSIGVNEATFMIRVKDPSALDYETVKSMDMKLVARERLPIGAQSSVAQLVVQLKDVNDNFPQFEKELYRASVPENAAKGTTVTTIRAIDNDSGFFGTEGVRYTDVQGEIASKLNLDPVSGVLTVKTSDHGFDRETISQYYLTIEARDNNGTGNRNTVQLLLTIDDVDDYEPEFTQDAFRVAFTENVLPNQESFKLLPTVDRDEVGTSIDQAIKSIPCGNEEGNFKLDIFTHQLTNTKSLDREQRGNYTLIVQATNDCLREPKHIAKFDPKDNSLLQVLIDVKDVNDNPPRFAKQVFTGGVTTEMDFGTVFMTVKAVDLDLGANSVINYYIIGPQKKILSVGLDSIKEEPFQINRKTGEISLNFDPQRNMKGHFEFHVLANDTDGLADSAKVKIYLLREDQRVRFVLRLTPYELREKLDKFRNVLGNITGAIVNVDGYKFHANLDGSVDKKKYEFLKVDINQHVTNELFAICRTDLYLYFVNPVDNSIMEVNSVLALIDKNIDYLDELYKEFNVLISEPAESREELLTFDDQIKACLMGSTAFLALLLILVTCLCLNQRNRYERRLKAATVSAFGPRDAQLNRTDVPNTNIHAEEGSNPIWMTGYDNEWFKDDEQISHNSGGNNSLDENAVGEVSNGPLTPTDSLNGSARGSGSDSSTNDRQALCRGVTGGRLTPQNITLPSAKLKTSNNKKTVAPKPPTTDKNTSSMNEDNKISCKNSINTVYISSSYADQSQYHHHANHLGNNLSIMNLETTEL</sequence>
<accession>A0A3S3PL17</accession>
<feature type="compositionally biased region" description="Polar residues" evidence="12">
    <location>
        <begin position="1068"/>
        <end position="1092"/>
    </location>
</feature>
<dbReference type="Proteomes" id="UP000285301">
    <property type="component" value="Unassembled WGS sequence"/>
</dbReference>
<dbReference type="PANTHER" id="PTHR24027:SF438">
    <property type="entry name" value="CADHERIN 23"/>
    <property type="match status" value="1"/>
</dbReference>
<evidence type="ECO:0000256" key="11">
    <source>
        <dbReference type="PROSITE-ProRule" id="PRU00043"/>
    </source>
</evidence>
<keyword evidence="16" id="KW-1185">Reference proteome</keyword>
<evidence type="ECO:0000256" key="1">
    <source>
        <dbReference type="ARBA" id="ARBA00004251"/>
    </source>
</evidence>
<dbReference type="PANTHER" id="PTHR24027">
    <property type="entry name" value="CADHERIN-23"/>
    <property type="match status" value="1"/>
</dbReference>
<dbReference type="FunFam" id="2.60.40.60:FF:000098">
    <property type="entry name" value="cadherin-23 isoform X1"/>
    <property type="match status" value="1"/>
</dbReference>
<keyword evidence="5" id="KW-0677">Repeat</keyword>
<dbReference type="InterPro" id="IPR015919">
    <property type="entry name" value="Cadherin-like_sf"/>
</dbReference>
<feature type="domain" description="Cadherin" evidence="14">
    <location>
        <begin position="377"/>
        <end position="495"/>
    </location>
</feature>
<keyword evidence="3 13" id="KW-0812">Transmembrane</keyword>
<feature type="domain" description="Cadherin" evidence="14">
    <location>
        <begin position="724"/>
        <end position="844"/>
    </location>
</feature>
<evidence type="ECO:0000256" key="2">
    <source>
        <dbReference type="ARBA" id="ARBA00022475"/>
    </source>
</evidence>
<dbReference type="InterPro" id="IPR020894">
    <property type="entry name" value="Cadherin_CS"/>
</dbReference>
<feature type="compositionally biased region" description="Polar residues" evidence="12">
    <location>
        <begin position="1132"/>
        <end position="1144"/>
    </location>
</feature>
<evidence type="ECO:0000313" key="15">
    <source>
        <dbReference type="EMBL" id="RWS14756.1"/>
    </source>
</evidence>
<gene>
    <name evidence="15" type="ORF">B4U79_04905</name>
</gene>
<dbReference type="GO" id="GO:0005509">
    <property type="term" value="F:calcium ion binding"/>
    <property type="evidence" value="ECO:0007669"/>
    <property type="project" value="UniProtKB-UniRule"/>
</dbReference>
<feature type="domain" description="Cadherin" evidence="14">
    <location>
        <begin position="606"/>
        <end position="723"/>
    </location>
</feature>
<feature type="domain" description="Cadherin" evidence="14">
    <location>
        <begin position="271"/>
        <end position="376"/>
    </location>
</feature>
<dbReference type="PROSITE" id="PS50268">
    <property type="entry name" value="CADHERIN_2"/>
    <property type="match status" value="7"/>
</dbReference>
<dbReference type="OrthoDB" id="6510378at2759"/>
<dbReference type="Gene3D" id="2.60.40.60">
    <property type="entry name" value="Cadherins"/>
    <property type="match status" value="7"/>
</dbReference>
<protein>
    <submittedName>
        <fullName evidence="15">Cadherin-23-like protein</fullName>
    </submittedName>
</protein>
<keyword evidence="4" id="KW-0732">Signal</keyword>
<evidence type="ECO:0000259" key="14">
    <source>
        <dbReference type="PROSITE" id="PS50268"/>
    </source>
</evidence>
<dbReference type="STRING" id="1965070.A0A3S3PL17"/>
<evidence type="ECO:0000256" key="8">
    <source>
        <dbReference type="ARBA" id="ARBA00022989"/>
    </source>
</evidence>
<comment type="function">
    <text evidence="10">Cadherins are calcium-dependent cell adhesion proteins. They preferentially interact with themselves in a homophilic manner in connecting cells.</text>
</comment>
<evidence type="ECO:0000256" key="7">
    <source>
        <dbReference type="ARBA" id="ARBA00022889"/>
    </source>
</evidence>
<dbReference type="FunFam" id="2.60.40.60:FF:000168">
    <property type="entry name" value="Cadherin-related family member 2"/>
    <property type="match status" value="1"/>
</dbReference>
<evidence type="ECO:0000256" key="5">
    <source>
        <dbReference type="ARBA" id="ARBA00022737"/>
    </source>
</evidence>
<feature type="compositionally biased region" description="Polar residues" evidence="12">
    <location>
        <begin position="1048"/>
        <end position="1058"/>
    </location>
</feature>
<dbReference type="GO" id="GO:0008013">
    <property type="term" value="F:beta-catenin binding"/>
    <property type="evidence" value="ECO:0007669"/>
    <property type="project" value="TreeGrafter"/>
</dbReference>
<feature type="compositionally biased region" description="Polar residues" evidence="12">
    <location>
        <begin position="1105"/>
        <end position="1123"/>
    </location>
</feature>
<dbReference type="InterPro" id="IPR002126">
    <property type="entry name" value="Cadherin-like_dom"/>
</dbReference>
<evidence type="ECO:0000256" key="6">
    <source>
        <dbReference type="ARBA" id="ARBA00022837"/>
    </source>
</evidence>
<keyword evidence="6 11" id="KW-0106">Calcium</keyword>
<evidence type="ECO:0000313" key="16">
    <source>
        <dbReference type="Proteomes" id="UP000285301"/>
    </source>
</evidence>
<dbReference type="GO" id="GO:0016477">
    <property type="term" value="P:cell migration"/>
    <property type="evidence" value="ECO:0007669"/>
    <property type="project" value="TreeGrafter"/>
</dbReference>
<dbReference type="SMART" id="SM00112">
    <property type="entry name" value="CA"/>
    <property type="match status" value="7"/>
</dbReference>
<comment type="caution">
    <text evidence="15">The sequence shown here is derived from an EMBL/GenBank/DDBJ whole genome shotgun (WGS) entry which is preliminary data.</text>
</comment>
<feature type="domain" description="Cadherin" evidence="14">
    <location>
        <begin position="152"/>
        <end position="262"/>
    </location>
</feature>
<keyword evidence="2" id="KW-1003">Cell membrane</keyword>
<evidence type="ECO:0000256" key="12">
    <source>
        <dbReference type="SAM" id="MobiDB-lite"/>
    </source>
</evidence>
<proteinExistence type="predicted"/>
<dbReference type="CDD" id="cd11304">
    <property type="entry name" value="Cadherin_repeat"/>
    <property type="match status" value="7"/>
</dbReference>
<dbReference type="EMBL" id="NCKU01000628">
    <property type="protein sequence ID" value="RWS14756.1"/>
    <property type="molecule type" value="Genomic_DNA"/>
</dbReference>
<reference evidence="15 16" key="1">
    <citation type="journal article" date="2018" name="Gigascience">
        <title>Genomes of trombidid mites reveal novel predicted allergens and laterally-transferred genes associated with secondary metabolism.</title>
        <authorList>
            <person name="Dong X."/>
            <person name="Chaisiri K."/>
            <person name="Xia D."/>
            <person name="Armstrong S.D."/>
            <person name="Fang Y."/>
            <person name="Donnelly M.J."/>
            <person name="Kadowaki T."/>
            <person name="McGarry J.W."/>
            <person name="Darby A.C."/>
            <person name="Makepeace B.L."/>
        </authorList>
    </citation>
    <scope>NUCLEOTIDE SEQUENCE [LARGE SCALE GENOMIC DNA]</scope>
    <source>
        <strain evidence="15">UoL-WK</strain>
    </source>
</reference>
<evidence type="ECO:0000256" key="9">
    <source>
        <dbReference type="ARBA" id="ARBA00023136"/>
    </source>
</evidence>
<evidence type="ECO:0000256" key="13">
    <source>
        <dbReference type="SAM" id="Phobius"/>
    </source>
</evidence>
<feature type="transmembrane region" description="Helical" evidence="13">
    <location>
        <begin position="968"/>
        <end position="988"/>
    </location>
</feature>
<keyword evidence="8 13" id="KW-1133">Transmembrane helix</keyword>
<dbReference type="GO" id="GO:0007156">
    <property type="term" value="P:homophilic cell adhesion via plasma membrane adhesion molecules"/>
    <property type="evidence" value="ECO:0007669"/>
    <property type="project" value="InterPro"/>
</dbReference>
<dbReference type="PROSITE" id="PS00232">
    <property type="entry name" value="CADHERIN_1"/>
    <property type="match status" value="3"/>
</dbReference>
<comment type="subcellular location">
    <subcellularLocation>
        <location evidence="1">Cell membrane</location>
        <topology evidence="1">Single-pass type I membrane protein</topology>
    </subcellularLocation>
</comment>
<dbReference type="GO" id="GO:0016342">
    <property type="term" value="C:catenin complex"/>
    <property type="evidence" value="ECO:0007669"/>
    <property type="project" value="TreeGrafter"/>
</dbReference>
<name>A0A3S3PL17_9ACAR</name>